<evidence type="ECO:0000313" key="3">
    <source>
        <dbReference type="Proteomes" id="UP000077266"/>
    </source>
</evidence>
<protein>
    <submittedName>
        <fullName evidence="2">Uncharacterized protein</fullName>
    </submittedName>
</protein>
<feature type="compositionally biased region" description="Basic and acidic residues" evidence="1">
    <location>
        <begin position="224"/>
        <end position="236"/>
    </location>
</feature>
<feature type="compositionally biased region" description="Basic and acidic residues" evidence="1">
    <location>
        <begin position="316"/>
        <end position="325"/>
    </location>
</feature>
<dbReference type="AlphaFoldDB" id="A0A165KK18"/>
<dbReference type="Proteomes" id="UP000077266">
    <property type="component" value="Unassembled WGS sequence"/>
</dbReference>
<reference evidence="2 3" key="1">
    <citation type="journal article" date="2016" name="Mol. Biol. Evol.">
        <title>Comparative Genomics of Early-Diverging Mushroom-Forming Fungi Provides Insights into the Origins of Lignocellulose Decay Capabilities.</title>
        <authorList>
            <person name="Nagy L.G."/>
            <person name="Riley R."/>
            <person name="Tritt A."/>
            <person name="Adam C."/>
            <person name="Daum C."/>
            <person name="Floudas D."/>
            <person name="Sun H."/>
            <person name="Yadav J.S."/>
            <person name="Pangilinan J."/>
            <person name="Larsson K.H."/>
            <person name="Matsuura K."/>
            <person name="Barry K."/>
            <person name="Labutti K."/>
            <person name="Kuo R."/>
            <person name="Ohm R.A."/>
            <person name="Bhattacharya S.S."/>
            <person name="Shirouzu T."/>
            <person name="Yoshinaga Y."/>
            <person name="Martin F.M."/>
            <person name="Grigoriev I.V."/>
            <person name="Hibbett D.S."/>
        </authorList>
    </citation>
    <scope>NUCLEOTIDE SEQUENCE [LARGE SCALE GENOMIC DNA]</scope>
    <source>
        <strain evidence="2 3">HHB12029</strain>
    </source>
</reference>
<organism evidence="2 3">
    <name type="scientific">Exidia glandulosa HHB12029</name>
    <dbReference type="NCBI Taxonomy" id="1314781"/>
    <lineage>
        <taxon>Eukaryota</taxon>
        <taxon>Fungi</taxon>
        <taxon>Dikarya</taxon>
        <taxon>Basidiomycota</taxon>
        <taxon>Agaricomycotina</taxon>
        <taxon>Agaricomycetes</taxon>
        <taxon>Auriculariales</taxon>
        <taxon>Exidiaceae</taxon>
        <taxon>Exidia</taxon>
    </lineage>
</organism>
<evidence type="ECO:0000256" key="1">
    <source>
        <dbReference type="SAM" id="MobiDB-lite"/>
    </source>
</evidence>
<sequence length="562" mass="61884">MAAKRTVLELDTAVGLSWYIDRSVLEGQPLARKMFKADIKEGQWRGRLVDEVDEADIVVVDAATGDLFGLNNADAYVVTYDYFAAVKRRQAMSKAGRPTLADFAVKRLVRDALKQGSKLYVDRTVGADAPETRETFLRMLTGDEWRARIVHDHFDADYNIVDPAIVDVAGLEKSRGLCLGCDYFTAAARLKDSGKPVQAALEITAFAIASRPVFDEQTYGPKPLDADIRETGHVEETPAPSRKRATSSDDENQEYGEAQDQPSRKRSRQATTTAVDGLPDVEVTSDGGDDGAVEEIINTQSDEEEADKLQDDEDEKQVGRTRESESPGLRTASERPETRRVPSPPSPLLLRKGFGNEEVLSWTGQLLRWVAETKTAATFVEAVESTSRHIALFDDRFHYDSFKNFVKYVQSGQKHSAAYRQLVTAYDRGANTGSVAGRALVQAEVSSMVRAEVSRYKAAYGHLCRHEDRPALRPCPGLKPRNASQSTQYTEEGKQWLEDAARYFIAGGGFPLPPTLGGLIYALASPGQGVTEGGITTLLYRARSTWLGEAYDNHIEGGMNAT</sequence>
<name>A0A165KK18_EXIGL</name>
<evidence type="ECO:0000313" key="2">
    <source>
        <dbReference type="EMBL" id="KZV96460.1"/>
    </source>
</evidence>
<accession>A0A165KK18</accession>
<gene>
    <name evidence="2" type="ORF">EXIGLDRAFT_733133</name>
</gene>
<dbReference type="EMBL" id="KV425942">
    <property type="protein sequence ID" value="KZV96460.1"/>
    <property type="molecule type" value="Genomic_DNA"/>
</dbReference>
<feature type="compositionally biased region" description="Acidic residues" evidence="1">
    <location>
        <begin position="301"/>
        <end position="315"/>
    </location>
</feature>
<feature type="region of interest" description="Disordered" evidence="1">
    <location>
        <begin position="216"/>
        <end position="349"/>
    </location>
</feature>
<proteinExistence type="predicted"/>
<keyword evidence="3" id="KW-1185">Reference proteome</keyword>
<dbReference type="InParanoid" id="A0A165KK18"/>